<sequence>MQKTQTSDTVLKAPDSLKFHCGHCLKASALTPPGHEILQPLQEQFRTSGNTAGLQKKYFSTSGNIA</sequence>
<evidence type="ECO:0000313" key="1">
    <source>
        <dbReference type="EMBL" id="MPC68504.1"/>
    </source>
</evidence>
<gene>
    <name evidence="1" type="ORF">E2C01_062706</name>
</gene>
<dbReference type="Proteomes" id="UP000324222">
    <property type="component" value="Unassembled WGS sequence"/>
</dbReference>
<proteinExistence type="predicted"/>
<accession>A0A5B7HIS6</accession>
<evidence type="ECO:0000313" key="2">
    <source>
        <dbReference type="Proteomes" id="UP000324222"/>
    </source>
</evidence>
<name>A0A5B7HIS6_PORTR</name>
<protein>
    <submittedName>
        <fullName evidence="1">Uncharacterized protein</fullName>
    </submittedName>
</protein>
<organism evidence="1 2">
    <name type="scientific">Portunus trituberculatus</name>
    <name type="common">Swimming crab</name>
    <name type="synonym">Neptunus trituberculatus</name>
    <dbReference type="NCBI Taxonomy" id="210409"/>
    <lineage>
        <taxon>Eukaryota</taxon>
        <taxon>Metazoa</taxon>
        <taxon>Ecdysozoa</taxon>
        <taxon>Arthropoda</taxon>
        <taxon>Crustacea</taxon>
        <taxon>Multicrustacea</taxon>
        <taxon>Malacostraca</taxon>
        <taxon>Eumalacostraca</taxon>
        <taxon>Eucarida</taxon>
        <taxon>Decapoda</taxon>
        <taxon>Pleocyemata</taxon>
        <taxon>Brachyura</taxon>
        <taxon>Eubrachyura</taxon>
        <taxon>Portunoidea</taxon>
        <taxon>Portunidae</taxon>
        <taxon>Portuninae</taxon>
        <taxon>Portunus</taxon>
    </lineage>
</organism>
<comment type="caution">
    <text evidence="1">The sequence shown here is derived from an EMBL/GenBank/DDBJ whole genome shotgun (WGS) entry which is preliminary data.</text>
</comment>
<reference evidence="1 2" key="1">
    <citation type="submission" date="2019-05" db="EMBL/GenBank/DDBJ databases">
        <title>Another draft genome of Portunus trituberculatus and its Hox gene families provides insights of decapod evolution.</title>
        <authorList>
            <person name="Jeong J.-H."/>
            <person name="Song I."/>
            <person name="Kim S."/>
            <person name="Choi T."/>
            <person name="Kim D."/>
            <person name="Ryu S."/>
            <person name="Kim W."/>
        </authorList>
    </citation>
    <scope>NUCLEOTIDE SEQUENCE [LARGE SCALE GENOMIC DNA]</scope>
    <source>
        <tissue evidence="1">Muscle</tissue>
    </source>
</reference>
<dbReference type="EMBL" id="VSRR010027952">
    <property type="protein sequence ID" value="MPC68504.1"/>
    <property type="molecule type" value="Genomic_DNA"/>
</dbReference>
<dbReference type="AlphaFoldDB" id="A0A5B7HIS6"/>
<keyword evidence="2" id="KW-1185">Reference proteome</keyword>